<dbReference type="GO" id="GO:0005886">
    <property type="term" value="C:plasma membrane"/>
    <property type="evidence" value="ECO:0007669"/>
    <property type="project" value="UniProtKB-SubCell"/>
</dbReference>
<dbReference type="PANTHER" id="PTHR30472">
    <property type="entry name" value="FERRIC ENTEROBACTIN TRANSPORT SYSTEM PERMEASE PROTEIN"/>
    <property type="match status" value="1"/>
</dbReference>
<comment type="similarity">
    <text evidence="2">Belongs to the binding-protein-dependent transport system permease family. FecCD subfamily.</text>
</comment>
<dbReference type="CDD" id="cd06550">
    <property type="entry name" value="TM_ABC_iron-siderophores_like"/>
    <property type="match status" value="1"/>
</dbReference>
<dbReference type="InterPro" id="IPR037294">
    <property type="entry name" value="ABC_BtuC-like"/>
</dbReference>
<dbReference type="Pfam" id="PF01032">
    <property type="entry name" value="FecCD"/>
    <property type="match status" value="1"/>
</dbReference>
<dbReference type="Proteomes" id="UP000275395">
    <property type="component" value="Unassembled WGS sequence"/>
</dbReference>
<name>A0A3L6ZHY0_9MICO</name>
<evidence type="ECO:0000256" key="7">
    <source>
        <dbReference type="ARBA" id="ARBA00023136"/>
    </source>
</evidence>
<dbReference type="SUPFAM" id="SSF81345">
    <property type="entry name" value="ABC transporter involved in vitamin B12 uptake, BtuC"/>
    <property type="match status" value="1"/>
</dbReference>
<feature type="transmembrane region" description="Helical" evidence="8">
    <location>
        <begin position="21"/>
        <end position="44"/>
    </location>
</feature>
<feature type="transmembrane region" description="Helical" evidence="8">
    <location>
        <begin position="111"/>
        <end position="133"/>
    </location>
</feature>
<keyword evidence="3" id="KW-0813">Transport</keyword>
<feature type="transmembrane region" description="Helical" evidence="8">
    <location>
        <begin position="331"/>
        <end position="349"/>
    </location>
</feature>
<sequence>MRSRTLPEETRIRRTGALRAIPLTAILIGLLFLLLTVMVISVGVGAVSIAPGEVIEVISGRVAGKPELGSLDFIVWELRMPRVLQAAVVGAALAVAGACAQVLVRNPIADPYVLGLSSGAGVAAVLVITSVGVATFGVLLLPVASFVGAAATGIIVAATATSRWGMSAGRLVLSGVAIGQLLGGVMSFLLIRSGNSDATQQVMFWLLGSLAGAQWRLLLVIGPVIIVAIVLVAMSSGRLDLLGLGDAQAAASGVHPGRSRVLVFALASLMTGAAVAVSGTIGFVGLIVPHIARLLVGGMHKRVIPVSALLGAILLSSADLAARTVLAPSELPVGIFTAAIGVPIFILLMRKNRAMALS</sequence>
<evidence type="ECO:0000256" key="3">
    <source>
        <dbReference type="ARBA" id="ARBA00022448"/>
    </source>
</evidence>
<evidence type="ECO:0000313" key="9">
    <source>
        <dbReference type="EMBL" id="RLP67676.1"/>
    </source>
</evidence>
<evidence type="ECO:0000256" key="6">
    <source>
        <dbReference type="ARBA" id="ARBA00022989"/>
    </source>
</evidence>
<accession>A0A3L6ZHY0</accession>
<evidence type="ECO:0000256" key="8">
    <source>
        <dbReference type="SAM" id="Phobius"/>
    </source>
</evidence>
<dbReference type="InterPro" id="IPR000522">
    <property type="entry name" value="ABC_transptr_permease_BtuC"/>
</dbReference>
<dbReference type="FunFam" id="1.10.3470.10:FF:000001">
    <property type="entry name" value="Vitamin B12 ABC transporter permease BtuC"/>
    <property type="match status" value="1"/>
</dbReference>
<keyword evidence="7 8" id="KW-0472">Membrane</keyword>
<proteinExistence type="inferred from homology"/>
<dbReference type="GO" id="GO:0033214">
    <property type="term" value="P:siderophore-iron import into cell"/>
    <property type="evidence" value="ECO:0007669"/>
    <property type="project" value="TreeGrafter"/>
</dbReference>
<evidence type="ECO:0000256" key="4">
    <source>
        <dbReference type="ARBA" id="ARBA00022475"/>
    </source>
</evidence>
<protein>
    <submittedName>
        <fullName evidence="9">Iron ABC transporter permease</fullName>
    </submittedName>
</protein>
<organism evidence="9 10">
    <name type="scientific">Mycetocola reblochoni</name>
    <dbReference type="NCBI Taxonomy" id="331618"/>
    <lineage>
        <taxon>Bacteria</taxon>
        <taxon>Bacillati</taxon>
        <taxon>Actinomycetota</taxon>
        <taxon>Actinomycetes</taxon>
        <taxon>Micrococcales</taxon>
        <taxon>Microbacteriaceae</taxon>
        <taxon>Mycetocola</taxon>
    </lineage>
</organism>
<dbReference type="AlphaFoldDB" id="A0A3L6ZHY0"/>
<dbReference type="PANTHER" id="PTHR30472:SF25">
    <property type="entry name" value="ABC TRANSPORTER PERMEASE PROTEIN MJ0876-RELATED"/>
    <property type="match status" value="1"/>
</dbReference>
<evidence type="ECO:0000256" key="2">
    <source>
        <dbReference type="ARBA" id="ARBA00007935"/>
    </source>
</evidence>
<comment type="caution">
    <text evidence="9">The sequence shown here is derived from an EMBL/GenBank/DDBJ whole genome shotgun (WGS) entry which is preliminary data.</text>
</comment>
<feature type="transmembrane region" description="Helical" evidence="8">
    <location>
        <begin position="139"/>
        <end position="159"/>
    </location>
</feature>
<dbReference type="Gene3D" id="1.10.3470.10">
    <property type="entry name" value="ABC transporter involved in vitamin B12 uptake, BtuC"/>
    <property type="match status" value="1"/>
</dbReference>
<dbReference type="GO" id="GO:0022857">
    <property type="term" value="F:transmembrane transporter activity"/>
    <property type="evidence" value="ECO:0007669"/>
    <property type="project" value="InterPro"/>
</dbReference>
<keyword evidence="6 8" id="KW-1133">Transmembrane helix</keyword>
<gene>
    <name evidence="9" type="ORF">D9V30_13415</name>
</gene>
<evidence type="ECO:0000313" key="10">
    <source>
        <dbReference type="Proteomes" id="UP000275395"/>
    </source>
</evidence>
<evidence type="ECO:0000256" key="5">
    <source>
        <dbReference type="ARBA" id="ARBA00022692"/>
    </source>
</evidence>
<comment type="subcellular location">
    <subcellularLocation>
        <location evidence="1">Cell membrane</location>
        <topology evidence="1">Multi-pass membrane protein</topology>
    </subcellularLocation>
</comment>
<feature type="transmembrane region" description="Helical" evidence="8">
    <location>
        <begin position="203"/>
        <end position="232"/>
    </location>
</feature>
<dbReference type="RefSeq" id="WP_087137148.1">
    <property type="nucleotide sequence ID" value="NZ_RCUW01000018.1"/>
</dbReference>
<evidence type="ECO:0000256" key="1">
    <source>
        <dbReference type="ARBA" id="ARBA00004651"/>
    </source>
</evidence>
<keyword evidence="4" id="KW-1003">Cell membrane</keyword>
<feature type="transmembrane region" description="Helical" evidence="8">
    <location>
        <begin position="171"/>
        <end position="191"/>
    </location>
</feature>
<feature type="transmembrane region" description="Helical" evidence="8">
    <location>
        <begin position="83"/>
        <end position="104"/>
    </location>
</feature>
<reference evidence="9 10" key="1">
    <citation type="submission" date="2018-10" db="EMBL/GenBank/DDBJ databases">
        <authorList>
            <person name="Li J."/>
        </authorList>
    </citation>
    <scope>NUCLEOTIDE SEQUENCE [LARGE SCALE GENOMIC DNA]</scope>
    <source>
        <strain evidence="9 10">JCM 30549</strain>
    </source>
</reference>
<dbReference type="EMBL" id="RCUW01000018">
    <property type="protein sequence ID" value="RLP67676.1"/>
    <property type="molecule type" value="Genomic_DNA"/>
</dbReference>
<keyword evidence="5 8" id="KW-0812">Transmembrane</keyword>
<feature type="transmembrane region" description="Helical" evidence="8">
    <location>
        <begin position="261"/>
        <end position="291"/>
    </location>
</feature>